<keyword evidence="2" id="KW-1185">Reference proteome</keyword>
<feature type="non-terminal residue" evidence="1">
    <location>
        <position position="135"/>
    </location>
</feature>
<evidence type="ECO:0000313" key="2">
    <source>
        <dbReference type="Proteomes" id="UP000243686"/>
    </source>
</evidence>
<sequence>MHPVVRQISGKSQNNRVWSIDTFRKFCAPQYPHPRDGNTDVMVFAQRPLWLFLYAEVWHTPSEVKIVFRCAELSRDHNCLHHRIGMAPLFMYEYNPGSSVTSSILRFWPVVWHTPSEVSHKTAWNLPEARVNIPK</sequence>
<accession>A0A1S8WWC6</accession>
<dbReference type="EMBL" id="KV893967">
    <property type="protein sequence ID" value="OON18665.1"/>
    <property type="molecule type" value="Genomic_DNA"/>
</dbReference>
<evidence type="ECO:0000313" key="1">
    <source>
        <dbReference type="EMBL" id="OON18665.1"/>
    </source>
</evidence>
<gene>
    <name evidence="1" type="ORF">X801_05478</name>
</gene>
<protein>
    <submittedName>
        <fullName evidence="1">Uncharacterized protein</fullName>
    </submittedName>
</protein>
<dbReference type="Proteomes" id="UP000243686">
    <property type="component" value="Unassembled WGS sequence"/>
</dbReference>
<proteinExistence type="predicted"/>
<reference evidence="1 2" key="1">
    <citation type="submission" date="2015-03" db="EMBL/GenBank/DDBJ databases">
        <title>Draft genome of the nematode, Opisthorchis viverrini.</title>
        <authorList>
            <person name="Mitreva M."/>
        </authorList>
    </citation>
    <scope>NUCLEOTIDE SEQUENCE [LARGE SCALE GENOMIC DNA]</scope>
    <source>
        <strain evidence="1">Khon Kaen</strain>
    </source>
</reference>
<dbReference type="AlphaFoldDB" id="A0A1S8WWC6"/>
<name>A0A1S8WWC6_OPIVI</name>
<organism evidence="1 2">
    <name type="scientific">Opisthorchis viverrini</name>
    <name type="common">Southeast Asian liver fluke</name>
    <dbReference type="NCBI Taxonomy" id="6198"/>
    <lineage>
        <taxon>Eukaryota</taxon>
        <taxon>Metazoa</taxon>
        <taxon>Spiralia</taxon>
        <taxon>Lophotrochozoa</taxon>
        <taxon>Platyhelminthes</taxon>
        <taxon>Trematoda</taxon>
        <taxon>Digenea</taxon>
        <taxon>Opisthorchiida</taxon>
        <taxon>Opisthorchiata</taxon>
        <taxon>Opisthorchiidae</taxon>
        <taxon>Opisthorchis</taxon>
    </lineage>
</organism>